<accession>A0A0P0F2L8</accession>
<organism evidence="2 3">
    <name type="scientific">Azospirillum brasilense</name>
    <dbReference type="NCBI Taxonomy" id="192"/>
    <lineage>
        <taxon>Bacteria</taxon>
        <taxon>Pseudomonadati</taxon>
        <taxon>Pseudomonadota</taxon>
        <taxon>Alphaproteobacteria</taxon>
        <taxon>Rhodospirillales</taxon>
        <taxon>Azospirillaceae</taxon>
        <taxon>Azospirillum</taxon>
    </lineage>
</organism>
<name>A0A0P0F2L8_AZOBR</name>
<gene>
    <name evidence="2" type="ORF">D3868_18685</name>
    <name evidence="1" type="ORF">SIM66_06400</name>
</gene>
<dbReference type="InterPro" id="IPR046164">
    <property type="entry name" value="DUF6166"/>
</dbReference>
<evidence type="ECO:0000313" key="4">
    <source>
        <dbReference type="Proteomes" id="UP001277471"/>
    </source>
</evidence>
<sequence length="100" mass="10818">MRIYRGDRTIDGIQVTVDGVPLDPRFDLKTVCAEGFEWSYEGAAPAQLALALIAAHTGDGDKALKAYDAFMRTVVANFNNEWEMTGADMDAALAGLHARA</sequence>
<dbReference type="Proteomes" id="UP000298774">
    <property type="component" value="Plasmid p1"/>
</dbReference>
<protein>
    <submittedName>
        <fullName evidence="1">DUF6166 domain-containing protein</fullName>
    </submittedName>
</protein>
<reference evidence="2 3" key="1">
    <citation type="submission" date="2018-09" db="EMBL/GenBank/DDBJ databases">
        <title>Whole genome based analysis of evolution and adaptive divergence in Indian and Brazilian strains of Azospirillum brasilense.</title>
        <authorList>
            <person name="Singh C."/>
            <person name="Tripathi A.K."/>
        </authorList>
    </citation>
    <scope>NUCLEOTIDE SEQUENCE [LARGE SCALE GENOMIC DNA]</scope>
    <source>
        <strain evidence="2 3">MTCC4038</strain>
        <plasmid evidence="2 3">p1</plasmid>
    </source>
</reference>
<keyword evidence="4" id="KW-1185">Reference proteome</keyword>
<keyword evidence="2" id="KW-0614">Plasmid</keyword>
<evidence type="ECO:0000313" key="1">
    <source>
        <dbReference type="EMBL" id="MDX5950817.1"/>
    </source>
</evidence>
<dbReference type="Pfam" id="PF19663">
    <property type="entry name" value="DUF6166"/>
    <property type="match status" value="1"/>
</dbReference>
<dbReference type="KEGG" id="abf:AMK58_18645"/>
<dbReference type="RefSeq" id="WP_035683915.1">
    <property type="nucleotide sequence ID" value="NZ_CP012915.1"/>
</dbReference>
<dbReference type="Proteomes" id="UP001277471">
    <property type="component" value="Unassembled WGS sequence"/>
</dbReference>
<evidence type="ECO:0000313" key="3">
    <source>
        <dbReference type="Proteomes" id="UP000298774"/>
    </source>
</evidence>
<proteinExistence type="predicted"/>
<dbReference type="GeneID" id="56447334"/>
<geneLocation type="plasmid" evidence="2 3">
    <name>p1</name>
</geneLocation>
<reference evidence="1 4" key="2">
    <citation type="submission" date="2023-11" db="EMBL/GenBank/DDBJ databases">
        <title>MicrobeMod: A computational toolkit for identifying prokaryotic methylation and restriction-modification with nanopore sequencing.</title>
        <authorList>
            <person name="Crits-Christoph A."/>
            <person name="Kang S.C."/>
            <person name="Lee H."/>
            <person name="Ostrov N."/>
        </authorList>
    </citation>
    <scope>NUCLEOTIDE SEQUENCE [LARGE SCALE GENOMIC DNA]</scope>
    <source>
        <strain evidence="1 4">ATCC 29145</strain>
    </source>
</reference>
<dbReference type="EMBL" id="CP032340">
    <property type="protein sequence ID" value="QCO11053.1"/>
    <property type="molecule type" value="Genomic_DNA"/>
</dbReference>
<dbReference type="AlphaFoldDB" id="A0A0P0F2L8"/>
<dbReference type="EMBL" id="JAWXYC010000003">
    <property type="protein sequence ID" value="MDX5950817.1"/>
    <property type="molecule type" value="Genomic_DNA"/>
</dbReference>
<evidence type="ECO:0000313" key="2">
    <source>
        <dbReference type="EMBL" id="QCO11053.1"/>
    </source>
</evidence>